<comment type="caution">
    <text evidence="1">The sequence shown here is derived from an EMBL/GenBank/DDBJ whole genome shotgun (WGS) entry which is preliminary data.</text>
</comment>
<keyword evidence="2" id="KW-1185">Reference proteome</keyword>
<dbReference type="Proteomes" id="UP000654918">
    <property type="component" value="Unassembled WGS sequence"/>
</dbReference>
<protein>
    <recommendedName>
        <fullName evidence="3">UMTA methyltransferase</fullName>
    </recommendedName>
</protein>
<dbReference type="InterPro" id="IPR029063">
    <property type="entry name" value="SAM-dependent_MTases_sf"/>
</dbReference>
<dbReference type="SUPFAM" id="SSF53335">
    <property type="entry name" value="S-adenosyl-L-methionine-dependent methyltransferases"/>
    <property type="match status" value="1"/>
</dbReference>
<gene>
    <name evidence="1" type="ORF">CPLU01_10030</name>
</gene>
<proteinExistence type="predicted"/>
<dbReference type="EMBL" id="WIGO01000165">
    <property type="protein sequence ID" value="KAF6825833.1"/>
    <property type="molecule type" value="Genomic_DNA"/>
</dbReference>
<sequence length="241" mass="27198">MEQERVPDKDWKFTNGRGYVVNREHGHAAVGRLNLQFYLWNSALQFNIHPSLKSLLSSISTIAEVASGNAIWLIDVARELPEVQLDGFDYDSRQCPHQHWFPPNVRVRYLNIIEGISDNLVGKYDYVHTRLLILVVNPDLPTPGLDELHKCSWAGGRHDWTVKLADFVAEEGFVRDGLELARAFRDQHLQTAEEFAEGLAKLGNKEAAARHFRIVEEAYKESVSGAALSVTKVVATARKPL</sequence>
<reference evidence="1" key="1">
    <citation type="journal article" date="2020" name="Phytopathology">
        <title>Genome Sequence Resources of Colletotrichum truncatum, C. plurivorum, C. musicola, and C. sojae: Four Species Pathogenic to Soybean (Glycine max).</title>
        <authorList>
            <person name="Rogerio F."/>
            <person name="Boufleur T.R."/>
            <person name="Ciampi-Guillardi M."/>
            <person name="Sukno S.A."/>
            <person name="Thon M.R."/>
            <person name="Massola Junior N.S."/>
            <person name="Baroncelli R."/>
        </authorList>
    </citation>
    <scope>NUCLEOTIDE SEQUENCE</scope>
    <source>
        <strain evidence="1">LFN00145</strain>
    </source>
</reference>
<evidence type="ECO:0000313" key="1">
    <source>
        <dbReference type="EMBL" id="KAF6825833.1"/>
    </source>
</evidence>
<accession>A0A8H6K7J2</accession>
<dbReference type="Gene3D" id="3.40.50.150">
    <property type="entry name" value="Vaccinia Virus protein VP39"/>
    <property type="match status" value="1"/>
</dbReference>
<evidence type="ECO:0008006" key="3">
    <source>
        <dbReference type="Google" id="ProtNLM"/>
    </source>
</evidence>
<evidence type="ECO:0000313" key="2">
    <source>
        <dbReference type="Proteomes" id="UP000654918"/>
    </source>
</evidence>
<dbReference type="AlphaFoldDB" id="A0A8H6K7J2"/>
<name>A0A8H6K7J2_9PEZI</name>
<organism evidence="1 2">
    <name type="scientific">Colletotrichum plurivorum</name>
    <dbReference type="NCBI Taxonomy" id="2175906"/>
    <lineage>
        <taxon>Eukaryota</taxon>
        <taxon>Fungi</taxon>
        <taxon>Dikarya</taxon>
        <taxon>Ascomycota</taxon>
        <taxon>Pezizomycotina</taxon>
        <taxon>Sordariomycetes</taxon>
        <taxon>Hypocreomycetidae</taxon>
        <taxon>Glomerellales</taxon>
        <taxon>Glomerellaceae</taxon>
        <taxon>Colletotrichum</taxon>
        <taxon>Colletotrichum orchidearum species complex</taxon>
    </lineage>
</organism>